<dbReference type="SMART" id="SM00192">
    <property type="entry name" value="LDLa"/>
    <property type="match status" value="2"/>
</dbReference>
<keyword evidence="4 8" id="KW-1133">Transmembrane helix</keyword>
<dbReference type="GO" id="GO:0005886">
    <property type="term" value="C:plasma membrane"/>
    <property type="evidence" value="ECO:0007669"/>
    <property type="project" value="TreeGrafter"/>
</dbReference>
<feature type="transmembrane region" description="Helical" evidence="8">
    <location>
        <begin position="1215"/>
        <end position="1236"/>
    </location>
</feature>
<dbReference type="GO" id="GO:0007166">
    <property type="term" value="P:cell surface receptor signaling pathway"/>
    <property type="evidence" value="ECO:0007669"/>
    <property type="project" value="InterPro"/>
</dbReference>
<evidence type="ECO:0000256" key="8">
    <source>
        <dbReference type="SAM" id="Phobius"/>
    </source>
</evidence>
<comment type="caution">
    <text evidence="7">Lacks conserved residue(s) required for the propagation of feature annotation.</text>
</comment>
<keyword evidence="6 7" id="KW-1015">Disulfide bond</keyword>
<dbReference type="Gene3D" id="4.10.400.10">
    <property type="entry name" value="Low-density Lipoprotein Receptor"/>
    <property type="match status" value="1"/>
</dbReference>
<feature type="transmembrane region" description="Helical" evidence="8">
    <location>
        <begin position="1325"/>
        <end position="1346"/>
    </location>
</feature>
<evidence type="ECO:0000259" key="9">
    <source>
        <dbReference type="PROSITE" id="PS50261"/>
    </source>
</evidence>
<name>A0AAU9X7P5_9CNID</name>
<proteinExistence type="predicted"/>
<comment type="subcellular location">
    <subcellularLocation>
        <location evidence="1">Membrane</location>
        <topology evidence="1">Multi-pass membrane protein</topology>
    </subcellularLocation>
</comment>
<keyword evidence="5 8" id="KW-0472">Membrane</keyword>
<feature type="disulfide bond" evidence="7">
    <location>
        <begin position="458"/>
        <end position="473"/>
    </location>
</feature>
<dbReference type="Pfam" id="PF00057">
    <property type="entry name" value="Ldl_recept_a"/>
    <property type="match status" value="1"/>
</dbReference>
<organism evidence="10 11">
    <name type="scientific">Pocillopora meandrina</name>
    <dbReference type="NCBI Taxonomy" id="46732"/>
    <lineage>
        <taxon>Eukaryota</taxon>
        <taxon>Metazoa</taxon>
        <taxon>Cnidaria</taxon>
        <taxon>Anthozoa</taxon>
        <taxon>Hexacorallia</taxon>
        <taxon>Scleractinia</taxon>
        <taxon>Astrocoeniina</taxon>
        <taxon>Pocilloporidae</taxon>
        <taxon>Pocillopora</taxon>
    </lineage>
</organism>
<feature type="non-terminal residue" evidence="10">
    <location>
        <position position="1417"/>
    </location>
</feature>
<evidence type="ECO:0000256" key="2">
    <source>
        <dbReference type="ARBA" id="ARBA00022692"/>
    </source>
</evidence>
<evidence type="ECO:0000256" key="5">
    <source>
        <dbReference type="ARBA" id="ARBA00023136"/>
    </source>
</evidence>
<evidence type="ECO:0000256" key="1">
    <source>
        <dbReference type="ARBA" id="ARBA00004141"/>
    </source>
</evidence>
<dbReference type="CDD" id="cd00112">
    <property type="entry name" value="LDLa"/>
    <property type="match status" value="1"/>
</dbReference>
<reference evidence="10 11" key="1">
    <citation type="submission" date="2022-05" db="EMBL/GenBank/DDBJ databases">
        <authorList>
            <consortium name="Genoscope - CEA"/>
            <person name="William W."/>
        </authorList>
    </citation>
    <scope>NUCLEOTIDE SEQUENCE [LARGE SCALE GENOMIC DNA]</scope>
</reference>
<dbReference type="PRINTS" id="PR00249">
    <property type="entry name" value="GPCRSECRETIN"/>
</dbReference>
<dbReference type="Pfam" id="PF23283">
    <property type="entry name" value="D8C_UMOD"/>
    <property type="match status" value="2"/>
</dbReference>
<dbReference type="PANTHER" id="PTHR12011">
    <property type="entry name" value="ADHESION G-PROTEIN COUPLED RECEPTOR"/>
    <property type="match status" value="1"/>
</dbReference>
<feature type="transmembrane region" description="Helical" evidence="8">
    <location>
        <begin position="1114"/>
        <end position="1136"/>
    </location>
</feature>
<dbReference type="PROSITE" id="PS50068">
    <property type="entry name" value="LDLRA_2"/>
    <property type="match status" value="1"/>
</dbReference>
<evidence type="ECO:0000313" key="11">
    <source>
        <dbReference type="Proteomes" id="UP001159428"/>
    </source>
</evidence>
<dbReference type="InterPro" id="IPR002172">
    <property type="entry name" value="LDrepeatLR_classA_rpt"/>
</dbReference>
<evidence type="ECO:0000256" key="3">
    <source>
        <dbReference type="ARBA" id="ARBA00022729"/>
    </source>
</evidence>
<dbReference type="PANTHER" id="PTHR12011:SF347">
    <property type="entry name" value="FI21270P1-RELATED"/>
    <property type="match status" value="1"/>
</dbReference>
<dbReference type="EMBL" id="CALNXJ010000033">
    <property type="protein sequence ID" value="CAH3139751.1"/>
    <property type="molecule type" value="Genomic_DNA"/>
</dbReference>
<dbReference type="SUPFAM" id="SSF57424">
    <property type="entry name" value="LDL receptor-like module"/>
    <property type="match status" value="1"/>
</dbReference>
<dbReference type="InterPro" id="IPR000832">
    <property type="entry name" value="GPCR_2_secretin-like"/>
</dbReference>
<feature type="disulfide bond" evidence="7">
    <location>
        <begin position="446"/>
        <end position="464"/>
    </location>
</feature>
<keyword evidence="3" id="KW-0732">Signal</keyword>
<dbReference type="Pfam" id="PF00002">
    <property type="entry name" value="7tm_2"/>
    <property type="match status" value="1"/>
</dbReference>
<evidence type="ECO:0000313" key="10">
    <source>
        <dbReference type="EMBL" id="CAH3139751.1"/>
    </source>
</evidence>
<feature type="transmembrane region" description="Helical" evidence="8">
    <location>
        <begin position="1148"/>
        <end position="1166"/>
    </location>
</feature>
<dbReference type="PROSITE" id="PS50261">
    <property type="entry name" value="G_PROTEIN_RECEP_F2_4"/>
    <property type="match status" value="1"/>
</dbReference>
<dbReference type="Gene3D" id="2.60.40.1900">
    <property type="entry name" value="Beta-microseminoprotein (PSP94) domain"/>
    <property type="match status" value="1"/>
</dbReference>
<dbReference type="Gene3D" id="1.20.1070.10">
    <property type="entry name" value="Rhodopsin 7-helix transmembrane proteins"/>
    <property type="match status" value="1"/>
</dbReference>
<dbReference type="Gene3D" id="2.10.70.10">
    <property type="entry name" value="Complement Module, domain 1"/>
    <property type="match status" value="2"/>
</dbReference>
<evidence type="ECO:0000256" key="4">
    <source>
        <dbReference type="ARBA" id="ARBA00022989"/>
    </source>
</evidence>
<sequence length="1417" mass="158605">SIAIECTNHTVLNEASRSRFFTNYIDKASDTSLTGWFTYNGSAGTRMATTCVPAEHCGTLVPGWLAGNHPSVDEGLVVRSVCLSMSQVCCMTSVSVLVRNCSGFFVYKLDVNAGLSFTFRVCGAGIEGNVIFSELLSSIAFVDENPQRLQLGDECTDYNTLNARDRAADYFSYNTLKCDAYLPSGWYRLAGRAGAVMPTHCVPRMHCGTLSPGWLNGKHPTVEEGVVQRMVCFTNDTNCCHWYSLVLVKNCSGFMVYKFGHFPTSVDSCSLRYCGAGEAGCRDKEGNSYDVWQSWNPNPLFKCTCAPNLKVECQKTESGCWDSHGNAFVDGHEWLSDNMTKCTCSYGKITCTKLSRPACTDEKGMVRDHGTHWFSGVCFNCSCVDGLISCAKYRVTIKYGLFQVETIGRCIPCHQPSNDILPTGDGTVAACQVFFQLKALNEVFGCSSGHFVRKEHVCNGVAECPDASDEAQCQNVICRDEEGQILILKDVWKVSDCLSCECTGGRLKCKRTLQVNFPGKHLAYVPFNESCEQPGCNAVEFIKARRETCEVIETVEGGHILSRGDNWDYKGCQFLFEGHKQTTGCPQMSLSTCFIYNGAVCCAEKCPALPQLASQVRWGMKMCPGGLQLIASDDQCDIIDLSCLPGNGACKTDDLCQDEDANTYINGSSWSIGDCIDCYCHNGVISCSKTLSVITSNDENTERCSQPDCNVAAFLKAKRGIFCIWRNQTHLEGYRWTENGVDFFCSSEKQRVRPGCYLEAGHVQCTGAFTGVRNLSLISDERLYLCKSGDEIRSLNDRCSQKADCRDKSDERDCVQYFCPFYTKFNMYWERTALNEIVVRNCSEMDPELGGNFTNRCSSPYGDMTKWSFKESCFCEKISSLPSIHFQLSIVNLTNILELTRAFVNKATNFTNKELFFNYLSLWFKSGALLLNPVNHSNDMVALNFSQAIFQTTQTENVFKPHSDSFCPKEVTYSQRWSLIQDIKEFVCGASNLTHTFRFCFTLRSEIPPPFSGEGNISPDSPGVTNFWMRPVLNLRIDPNQLSSGSDTVSSLSLPPGNITSEASNKPNRVLVPLQRFNCAWIEYDVNGTLKITAREVRDEEKERKVMVKTHLDLVLSSISTVVVIICLILLSCLRIRNSERIFVHKNLLISICLVYMLMIFDSYIFTNRKQTPKLCSAMAVLQHITHTAIFTWMLVEGIHLYIKLVKVFSVHKLYITYIVIGWGLPVVTVGLIAAIRPVTYDMSKTYYKDVMCGSLKLSAEIIRDRCWLNDGEWLYKGPILAILVVNLVIFVILLRVIFTKISKKYQTDNVEKTRQVSSFVFSKGLRSIAALLPLLGVTWLLGFFIHWSEVLAYLFIILNSSQGLVFCIFHGVLDDQVRESLLRSITRTRLGMMTQIGRSSIASTTTQLSPAGTRYY</sequence>
<keyword evidence="11" id="KW-1185">Reference proteome</keyword>
<dbReference type="InterPro" id="IPR036055">
    <property type="entry name" value="LDL_receptor-like_sf"/>
</dbReference>
<gene>
    <name evidence="10" type="ORF">PMEA_00018959</name>
</gene>
<feature type="transmembrane region" description="Helical" evidence="8">
    <location>
        <begin position="1352"/>
        <end position="1374"/>
    </location>
</feature>
<keyword evidence="2 8" id="KW-0812">Transmembrane</keyword>
<feature type="transmembrane region" description="Helical" evidence="8">
    <location>
        <begin position="1280"/>
        <end position="1299"/>
    </location>
</feature>
<feature type="non-terminal residue" evidence="10">
    <location>
        <position position="1"/>
    </location>
</feature>
<dbReference type="Proteomes" id="UP001159428">
    <property type="component" value="Unassembled WGS sequence"/>
</dbReference>
<feature type="transmembrane region" description="Helical" evidence="8">
    <location>
        <begin position="1178"/>
        <end position="1203"/>
    </location>
</feature>
<evidence type="ECO:0000256" key="7">
    <source>
        <dbReference type="PROSITE-ProRule" id="PRU00124"/>
    </source>
</evidence>
<accession>A0AAU9X7P5</accession>
<dbReference type="GO" id="GO:0004930">
    <property type="term" value="F:G protein-coupled receptor activity"/>
    <property type="evidence" value="ECO:0007669"/>
    <property type="project" value="InterPro"/>
</dbReference>
<protein>
    <recommendedName>
        <fullName evidence="9">G-protein coupled receptors family 2 profile 2 domain-containing protein</fullName>
    </recommendedName>
</protein>
<dbReference type="InterPro" id="IPR017981">
    <property type="entry name" value="GPCR_2-like_7TM"/>
</dbReference>
<comment type="caution">
    <text evidence="10">The sequence shown here is derived from an EMBL/GenBank/DDBJ whole genome shotgun (WGS) entry which is preliminary data.</text>
</comment>
<evidence type="ECO:0000256" key="6">
    <source>
        <dbReference type="ARBA" id="ARBA00023157"/>
    </source>
</evidence>
<feature type="domain" description="G-protein coupled receptors family 2 profile 2" evidence="9">
    <location>
        <begin position="1109"/>
        <end position="1375"/>
    </location>
</feature>
<dbReference type="InterPro" id="IPR057774">
    <property type="entry name" value="D8C_UMOD/GP2/OIT3-like"/>
</dbReference>